<proteinExistence type="predicted"/>
<accession>A0A0E1X9X4</accession>
<organism evidence="1">
    <name type="scientific">Staphylococcus aureus subsp. aureus MN8</name>
    <dbReference type="NCBI Taxonomy" id="548470"/>
    <lineage>
        <taxon>Bacteria</taxon>
        <taxon>Bacillati</taxon>
        <taxon>Bacillota</taxon>
        <taxon>Bacilli</taxon>
        <taxon>Bacillales</taxon>
        <taxon>Staphylococcaceae</taxon>
        <taxon>Staphylococcus</taxon>
    </lineage>
</organism>
<dbReference type="EMBL" id="ACJA02000003">
    <property type="protein sequence ID" value="EFH95608.1"/>
    <property type="molecule type" value="Genomic_DNA"/>
</dbReference>
<dbReference type="Proteomes" id="UP000003455">
    <property type="component" value="Chromosome"/>
</dbReference>
<gene>
    <name evidence="1" type="ORF">HMPREF0769_11818</name>
</gene>
<name>A0A0E1X9X4_STAAU</name>
<protein>
    <submittedName>
        <fullName evidence="1">Uncharacterized protein</fullName>
    </submittedName>
</protein>
<feature type="non-terminal residue" evidence="1">
    <location>
        <position position="51"/>
    </location>
</feature>
<comment type="caution">
    <text evidence="1">The sequence shown here is derived from an EMBL/GenBank/DDBJ whole genome shotgun (WGS) entry which is preliminary data.</text>
</comment>
<dbReference type="HOGENOM" id="CLU_3111401_0_0_9"/>
<evidence type="ECO:0000313" key="1">
    <source>
        <dbReference type="EMBL" id="EFH95608.1"/>
    </source>
</evidence>
<dbReference type="AlphaFoldDB" id="A0A0E1X9X4"/>
<sequence length="51" mass="5947">MTCDNRLLLSSPSALAYSFSSTKLVTLFSCFVRFKRFHFAKPFFFVLTFIL</sequence>
<reference evidence="1" key="1">
    <citation type="submission" date="2010-05" db="EMBL/GenBank/DDBJ databases">
        <authorList>
            <person name="Muzny D."/>
            <person name="Qin X."/>
            <person name="Buhay C."/>
            <person name="Dugan-Rocha S."/>
            <person name="Ding Y."/>
            <person name="Chen G."/>
            <person name="Hawes A."/>
            <person name="Holder M."/>
            <person name="Jhangiani S."/>
            <person name="Johnson A."/>
            <person name="Khan Z."/>
            <person name="Li Z."/>
            <person name="Liu W."/>
            <person name="Liu X."/>
            <person name="Perez L."/>
            <person name="Shen H."/>
            <person name="Wang Q."/>
            <person name="Watt J."/>
            <person name="Xi L."/>
            <person name="Xin Y."/>
            <person name="Zhou J."/>
            <person name="Deng J."/>
            <person name="Jiang H."/>
            <person name="Liu Y."/>
            <person name="Qu J."/>
            <person name="Song X.-Z."/>
            <person name="Zhang L."/>
            <person name="Villasana D."/>
            <person name="Johnson A."/>
            <person name="Liu J."/>
            <person name="Liyanage D."/>
            <person name="Lorensuhewa L."/>
            <person name="Robinson T."/>
            <person name="Song A."/>
            <person name="Song B.-B."/>
            <person name="Dinh H."/>
            <person name="Thornton R."/>
            <person name="Coyle M."/>
            <person name="Francisco L."/>
            <person name="Jackson L."/>
            <person name="Javaid M."/>
            <person name="Korchina V."/>
            <person name="Kovar C."/>
            <person name="Mata R."/>
            <person name="Mathew T."/>
            <person name="Ngo R."/>
            <person name="Nguyen L."/>
            <person name="Nguyen N."/>
            <person name="Okwuonu G."/>
            <person name="Ongeri F."/>
            <person name="Pham C."/>
            <person name="Simmons D."/>
            <person name="Wilczek-Boney K."/>
            <person name="Hale W."/>
            <person name="Jakkamsetti A."/>
            <person name="Pham P."/>
            <person name="Ruth R."/>
            <person name="San Lucas F."/>
            <person name="Warren J."/>
            <person name="Zhang J."/>
            <person name="Zhao Z."/>
            <person name="Zhou C."/>
            <person name="Zhu D."/>
            <person name="Lee S."/>
            <person name="Bess C."/>
            <person name="Blankenburg K."/>
            <person name="Forbes L."/>
            <person name="Fu Q."/>
            <person name="Gubbala S."/>
            <person name="Hirani K."/>
            <person name="Jayaseelan J.C."/>
            <person name="Lara F."/>
            <person name="Munidasa M."/>
            <person name="Palculict T."/>
            <person name="Patil S."/>
            <person name="Pu L.-L."/>
            <person name="Saada N."/>
            <person name="Tang L."/>
            <person name="Weissenberger G."/>
            <person name="Zhu Y."/>
            <person name="Hemphill L."/>
            <person name="Shang Y."/>
            <person name="Youmans B."/>
            <person name="Ayvaz T."/>
            <person name="Ross M."/>
            <person name="Santibanez J."/>
            <person name="Aqrawi P."/>
            <person name="Gross S."/>
            <person name="Joshi V."/>
            <person name="Fowler G."/>
            <person name="Nazareth L."/>
            <person name="Reid J."/>
            <person name="Worley K."/>
            <person name="Petrosino J."/>
            <person name="Highlander S."/>
            <person name="Gibbs R."/>
        </authorList>
    </citation>
    <scope>NUCLEOTIDE SEQUENCE [LARGE SCALE GENOMIC DNA]</scope>
    <source>
        <strain evidence="1">MN8</strain>
    </source>
</reference>